<protein>
    <recommendedName>
        <fullName evidence="3">Carboxypeptidase regulatory-like domain-containing protein</fullName>
    </recommendedName>
</protein>
<dbReference type="EMBL" id="QTJX01000002">
    <property type="protein sequence ID" value="RDY60201.1"/>
    <property type="molecule type" value="Genomic_DNA"/>
</dbReference>
<name>A0A371JRR4_9FLAO</name>
<evidence type="ECO:0000313" key="2">
    <source>
        <dbReference type="Proteomes" id="UP000261828"/>
    </source>
</evidence>
<proteinExistence type="predicted"/>
<evidence type="ECO:0000313" key="1">
    <source>
        <dbReference type="EMBL" id="RDY60201.1"/>
    </source>
</evidence>
<dbReference type="AlphaFoldDB" id="A0A371JRR4"/>
<reference evidence="1 2" key="1">
    <citation type="submission" date="2018-08" db="EMBL/GenBank/DDBJ databases">
        <title>Muricauda nanhaiensis sp. nov., isolated from seawater of the South China Sea.</title>
        <authorList>
            <person name="Dang Y."/>
        </authorList>
    </citation>
    <scope>NUCLEOTIDE SEQUENCE [LARGE SCALE GENOMIC DNA]</scope>
    <source>
        <strain evidence="1 2">SM1704</strain>
    </source>
</reference>
<comment type="caution">
    <text evidence="1">The sequence shown here is derived from an EMBL/GenBank/DDBJ whole genome shotgun (WGS) entry which is preliminary data.</text>
</comment>
<organism evidence="1 2">
    <name type="scientific">Flagellimonas nanhaiensis</name>
    <dbReference type="NCBI Taxonomy" id="2292706"/>
    <lineage>
        <taxon>Bacteria</taxon>
        <taxon>Pseudomonadati</taxon>
        <taxon>Bacteroidota</taxon>
        <taxon>Flavobacteriia</taxon>
        <taxon>Flavobacteriales</taxon>
        <taxon>Flavobacteriaceae</taxon>
        <taxon>Flagellimonas</taxon>
    </lineage>
</organism>
<dbReference type="Proteomes" id="UP000261828">
    <property type="component" value="Unassembled WGS sequence"/>
</dbReference>
<evidence type="ECO:0008006" key="3">
    <source>
        <dbReference type="Google" id="ProtNLM"/>
    </source>
</evidence>
<keyword evidence="2" id="KW-1185">Reference proteome</keyword>
<dbReference type="Gene3D" id="2.60.40.1930">
    <property type="match status" value="1"/>
</dbReference>
<accession>A0A371JRR4</accession>
<sequence length="786" mass="88977">MSYVRNMLKKYSESSILFFSTLFILTSPDLLGQRASSLLMNEVKTFFSPLRENVFLHLNKTTFIKGENIWFAAYVYDQNEELPSVSTSNLHVALYNSKGQEVKKEIIYVEHGIGHGQFLIDENFTDSSYYIKAWTNWMNNFEEVKAYWQRIEILNSGSRLNAMNTEPTIDYTPLVDVFPEGGKIISSANNVIGFQIKNAFSKTNPVESIALLDDQGGVKDNGISFDAYGYGKFNMYIEHSKEYQLRVTFKNGNEIFKTLPQATEEGINVNVASISSSYINLAVNTNPATLEKERGNVQFLLFKKNTRSFVKELILDSTSTIIKIPKKSLYGGLNSITLFNSDLIPQSERLVFNDHGLVGGGKELKVGYEYNGTKDSVVLSVALNNKADSLAHLSVSVLPARSIAYRPRQNIVSSMLVEPYIKNAFRGVGRNLELNNRQSLLNTELQLLLNGGGSYPWKLIETGEWEETFNIENGIGLSGKILDADLGNEEQIWFYTKEMGNAFYTLLEEDKSFSVNQILYEGDSLFISVFDKKGKLRKPKVEVNLDMGNTENAVQIPKQEFVSEFYPELDPTETGMSLLEPETINLDEVVLEGRRNRIGGSYLGYANHQVTKEDANRYGSLTIYLRRLGFRVSVENSRLVVASNRFPHPVLPIFVDGMYSNGTELIDWPLSLVSRISYDSNSPKAISITLNRQSRAKEKKYEVLPIAHGYAFSTPYEAPNYLSIKDEVFQLLGAIHWEPNLTLRADLESHISFHSFEQEQFIIHFEGIDSNGKLISQKEFISLRQN</sequence>
<gene>
    <name evidence="1" type="ORF">DX873_12815</name>
</gene>